<dbReference type="PROSITE" id="PS50042">
    <property type="entry name" value="CNMP_BINDING_3"/>
    <property type="match status" value="1"/>
</dbReference>
<organism evidence="2 3">
    <name type="scientific">Haliscomenobacter hydrossis (strain ATCC 27775 / DSM 1100 / LMG 10767 / O)</name>
    <dbReference type="NCBI Taxonomy" id="760192"/>
    <lineage>
        <taxon>Bacteria</taxon>
        <taxon>Pseudomonadati</taxon>
        <taxon>Bacteroidota</taxon>
        <taxon>Saprospiria</taxon>
        <taxon>Saprospirales</taxon>
        <taxon>Haliscomenobacteraceae</taxon>
        <taxon>Haliscomenobacter</taxon>
    </lineage>
</organism>
<dbReference type="Proteomes" id="UP000008461">
    <property type="component" value="Chromosome"/>
</dbReference>
<dbReference type="InterPro" id="IPR000595">
    <property type="entry name" value="cNMP-bd_dom"/>
</dbReference>
<proteinExistence type="predicted"/>
<evidence type="ECO:0000313" key="2">
    <source>
        <dbReference type="EMBL" id="AEE51954.1"/>
    </source>
</evidence>
<evidence type="ECO:0000313" key="3">
    <source>
        <dbReference type="Proteomes" id="UP000008461"/>
    </source>
</evidence>
<dbReference type="InterPro" id="IPR018490">
    <property type="entry name" value="cNMP-bd_dom_sf"/>
</dbReference>
<dbReference type="HOGENOM" id="CLU_075053_9_2_10"/>
<dbReference type="eggNOG" id="COG0664">
    <property type="taxonomic scope" value="Bacteria"/>
</dbReference>
<dbReference type="KEGG" id="hhy:Halhy_4108"/>
<protein>
    <submittedName>
        <fullName evidence="2">Transcriptional regulator, Crp/Fnr family</fullName>
    </submittedName>
</protein>
<dbReference type="InterPro" id="IPR014710">
    <property type="entry name" value="RmlC-like_jellyroll"/>
</dbReference>
<accession>F4L6Z9</accession>
<reference key="2">
    <citation type="submission" date="2011-04" db="EMBL/GenBank/DDBJ databases">
        <title>Complete sequence of chromosome of Haliscomenobacter hydrossis DSM 1100.</title>
        <authorList>
            <consortium name="US DOE Joint Genome Institute (JGI-PGF)"/>
            <person name="Lucas S."/>
            <person name="Han J."/>
            <person name="Lapidus A."/>
            <person name="Bruce D."/>
            <person name="Goodwin L."/>
            <person name="Pitluck S."/>
            <person name="Peters L."/>
            <person name="Kyrpides N."/>
            <person name="Mavromatis K."/>
            <person name="Ivanova N."/>
            <person name="Ovchinnikova G."/>
            <person name="Pagani I."/>
            <person name="Daligault H."/>
            <person name="Detter J.C."/>
            <person name="Han C."/>
            <person name="Land M."/>
            <person name="Hauser L."/>
            <person name="Markowitz V."/>
            <person name="Cheng J.-F."/>
            <person name="Hugenholtz P."/>
            <person name="Woyke T."/>
            <person name="Wu D."/>
            <person name="Verbarg S."/>
            <person name="Frueling A."/>
            <person name="Brambilla E."/>
            <person name="Klenk H.-P."/>
            <person name="Eisen J.A."/>
        </authorList>
    </citation>
    <scope>NUCLEOTIDE SEQUENCE</scope>
    <source>
        <strain>DSM 1100</strain>
    </source>
</reference>
<dbReference type="EMBL" id="CP002691">
    <property type="protein sequence ID" value="AEE51954.1"/>
    <property type="molecule type" value="Genomic_DNA"/>
</dbReference>
<name>F4L6Z9_HALH1</name>
<dbReference type="AlphaFoldDB" id="F4L6Z9"/>
<reference evidence="2 3" key="1">
    <citation type="journal article" date="2011" name="Stand. Genomic Sci.">
        <title>Complete genome sequence of Haliscomenobacter hydrossis type strain (O).</title>
        <authorList>
            <consortium name="US DOE Joint Genome Institute (JGI-PGF)"/>
            <person name="Daligault H."/>
            <person name="Lapidus A."/>
            <person name="Zeytun A."/>
            <person name="Nolan M."/>
            <person name="Lucas S."/>
            <person name="Del Rio T.G."/>
            <person name="Tice H."/>
            <person name="Cheng J.F."/>
            <person name="Tapia R."/>
            <person name="Han C."/>
            <person name="Goodwin L."/>
            <person name="Pitluck S."/>
            <person name="Liolios K."/>
            <person name="Pagani I."/>
            <person name="Ivanova N."/>
            <person name="Huntemann M."/>
            <person name="Mavromatis K."/>
            <person name="Mikhailova N."/>
            <person name="Pati A."/>
            <person name="Chen A."/>
            <person name="Palaniappan K."/>
            <person name="Land M."/>
            <person name="Hauser L."/>
            <person name="Brambilla E.M."/>
            <person name="Rohde M."/>
            <person name="Verbarg S."/>
            <person name="Goker M."/>
            <person name="Bristow J."/>
            <person name="Eisen J.A."/>
            <person name="Markowitz V."/>
            <person name="Hugenholtz P."/>
            <person name="Kyrpides N.C."/>
            <person name="Klenk H.P."/>
            <person name="Woyke T."/>
        </authorList>
    </citation>
    <scope>NUCLEOTIDE SEQUENCE [LARGE SCALE GENOMIC DNA]</scope>
    <source>
        <strain evidence="3">ATCC 27775 / DSM 1100 / LMG 10767 / O</strain>
    </source>
</reference>
<dbReference type="CDD" id="cd00038">
    <property type="entry name" value="CAP_ED"/>
    <property type="match status" value="1"/>
</dbReference>
<dbReference type="SUPFAM" id="SSF51206">
    <property type="entry name" value="cAMP-binding domain-like"/>
    <property type="match status" value="1"/>
</dbReference>
<gene>
    <name evidence="2" type="ordered locus">Halhy_4108</name>
</gene>
<dbReference type="RefSeq" id="WP_013766492.1">
    <property type="nucleotide sequence ID" value="NC_015510.1"/>
</dbReference>
<dbReference type="Gene3D" id="2.60.120.10">
    <property type="entry name" value="Jelly Rolls"/>
    <property type="match status" value="1"/>
</dbReference>
<keyword evidence="3" id="KW-1185">Reference proteome</keyword>
<feature type="domain" description="Cyclic nucleotide-binding" evidence="1">
    <location>
        <begin position="46"/>
        <end position="115"/>
    </location>
</feature>
<dbReference type="STRING" id="760192.Halhy_4108"/>
<evidence type="ECO:0000259" key="1">
    <source>
        <dbReference type="PROSITE" id="PS50042"/>
    </source>
</evidence>
<sequence>MSAQPMVFWAIPQNEMAMQPVNEATFFRPCHSLDQCTDKMIQNLHFYTPLQAEEIQRVVAETPIKTLKRGSVLLREGQIPQACYYVFKGCVREYYLLDGEEKTSEFYLEGDSISDDLSKIERKPSRKYWECLEDTTLSVFTHEQEEKMYRLFPSIESLCRIETEKKFGQFRELMAFYLASSPEERYLNLLKTRPNLLTRVPQYQLASYLGVKPESLSRIRGRLHAARAHLYLAE</sequence>
<dbReference type="Pfam" id="PF00027">
    <property type="entry name" value="cNMP_binding"/>
    <property type="match status" value="1"/>
</dbReference>